<dbReference type="GO" id="GO:0005886">
    <property type="term" value="C:plasma membrane"/>
    <property type="evidence" value="ECO:0007669"/>
    <property type="project" value="TreeGrafter"/>
</dbReference>
<dbReference type="AlphaFoldDB" id="A0AAE3XPW8"/>
<keyword evidence="2" id="KW-0813">Transport</keyword>
<feature type="transmembrane region" description="Helical" evidence="7">
    <location>
        <begin position="104"/>
        <end position="125"/>
    </location>
</feature>
<dbReference type="SUPFAM" id="SSF116726">
    <property type="entry name" value="TrkA C-terminal domain-like"/>
    <property type="match status" value="2"/>
</dbReference>
<evidence type="ECO:0000256" key="6">
    <source>
        <dbReference type="ARBA" id="ARBA00023136"/>
    </source>
</evidence>
<dbReference type="Gene3D" id="3.30.70.1450">
    <property type="entry name" value="Regulator of K+ conductance, C-terminal domain"/>
    <property type="match status" value="2"/>
</dbReference>
<dbReference type="Proteomes" id="UP001185092">
    <property type="component" value="Unassembled WGS sequence"/>
</dbReference>
<evidence type="ECO:0000256" key="7">
    <source>
        <dbReference type="SAM" id="Phobius"/>
    </source>
</evidence>
<feature type="transmembrane region" description="Helical" evidence="7">
    <location>
        <begin position="6"/>
        <end position="23"/>
    </location>
</feature>
<comment type="subcellular location">
    <subcellularLocation>
        <location evidence="1">Membrane</location>
        <topology evidence="1">Multi-pass membrane protein</topology>
    </subcellularLocation>
</comment>
<evidence type="ECO:0000256" key="4">
    <source>
        <dbReference type="ARBA" id="ARBA00022737"/>
    </source>
</evidence>
<feature type="transmembrane region" description="Helical" evidence="7">
    <location>
        <begin position="54"/>
        <end position="73"/>
    </location>
</feature>
<dbReference type="PROSITE" id="PS01271">
    <property type="entry name" value="NA_SULFATE"/>
    <property type="match status" value="1"/>
</dbReference>
<feature type="transmembrane region" description="Helical" evidence="7">
    <location>
        <begin position="180"/>
        <end position="199"/>
    </location>
</feature>
<evidence type="ECO:0000256" key="2">
    <source>
        <dbReference type="ARBA" id="ARBA00022448"/>
    </source>
</evidence>
<feature type="transmembrane region" description="Helical" evidence="7">
    <location>
        <begin position="570"/>
        <end position="590"/>
    </location>
</feature>
<feature type="transmembrane region" description="Helical" evidence="7">
    <location>
        <begin position="447"/>
        <end position="466"/>
    </location>
</feature>
<feature type="domain" description="RCK C-terminal" evidence="8">
    <location>
        <begin position="299"/>
        <end position="383"/>
    </location>
</feature>
<keyword evidence="5 7" id="KW-1133">Transmembrane helix</keyword>
<dbReference type="Pfam" id="PF02080">
    <property type="entry name" value="TrkA_C"/>
    <property type="match status" value="2"/>
</dbReference>
<feature type="transmembrane region" description="Helical" evidence="7">
    <location>
        <begin position="403"/>
        <end position="435"/>
    </location>
</feature>
<dbReference type="GO" id="GO:0006813">
    <property type="term" value="P:potassium ion transport"/>
    <property type="evidence" value="ECO:0007669"/>
    <property type="project" value="InterPro"/>
</dbReference>
<feature type="transmembrane region" description="Helical" evidence="7">
    <location>
        <begin position="486"/>
        <end position="519"/>
    </location>
</feature>
<dbReference type="PROSITE" id="PS51202">
    <property type="entry name" value="RCK_C"/>
    <property type="match status" value="2"/>
</dbReference>
<evidence type="ECO:0000256" key="3">
    <source>
        <dbReference type="ARBA" id="ARBA00022692"/>
    </source>
</evidence>
<dbReference type="PANTHER" id="PTHR43652">
    <property type="entry name" value="BASIC AMINO ACID ANTIPORTER YFCC-RELATED"/>
    <property type="match status" value="1"/>
</dbReference>
<evidence type="ECO:0000256" key="5">
    <source>
        <dbReference type="ARBA" id="ARBA00022989"/>
    </source>
</evidence>
<evidence type="ECO:0000313" key="10">
    <source>
        <dbReference type="Proteomes" id="UP001185092"/>
    </source>
</evidence>
<dbReference type="InterPro" id="IPR051679">
    <property type="entry name" value="DASS-Related_Transporters"/>
</dbReference>
<evidence type="ECO:0000313" key="9">
    <source>
        <dbReference type="EMBL" id="MDR6239776.1"/>
    </source>
</evidence>
<keyword evidence="10" id="KW-1185">Reference proteome</keyword>
<dbReference type="Pfam" id="PF03600">
    <property type="entry name" value="CitMHS"/>
    <property type="match status" value="2"/>
</dbReference>
<dbReference type="InterPro" id="IPR004680">
    <property type="entry name" value="Cit_transptr-like_dom"/>
</dbReference>
<dbReference type="PANTHER" id="PTHR43652:SF2">
    <property type="entry name" value="BASIC AMINO ACID ANTIPORTER YFCC-RELATED"/>
    <property type="match status" value="1"/>
</dbReference>
<comment type="caution">
    <text evidence="9">The sequence shown here is derived from an EMBL/GenBank/DDBJ whole genome shotgun (WGS) entry which is preliminary data.</text>
</comment>
<keyword evidence="4" id="KW-0677">Repeat</keyword>
<organism evidence="9 10">
    <name type="scientific">Aureibacter tunicatorum</name>
    <dbReference type="NCBI Taxonomy" id="866807"/>
    <lineage>
        <taxon>Bacteria</taxon>
        <taxon>Pseudomonadati</taxon>
        <taxon>Bacteroidota</taxon>
        <taxon>Cytophagia</taxon>
        <taxon>Cytophagales</taxon>
        <taxon>Persicobacteraceae</taxon>
        <taxon>Aureibacter</taxon>
    </lineage>
</organism>
<dbReference type="GO" id="GO:0008324">
    <property type="term" value="F:monoatomic cation transmembrane transporter activity"/>
    <property type="evidence" value="ECO:0007669"/>
    <property type="project" value="InterPro"/>
</dbReference>
<sequence length="597" mass="65493">MLEAGYQPFVVILTIIMLFICIYKEVFRASVCFLLAILVFMVTGLLSGEALLEGFSNQIIAVIILLIVITAGLRKNFNIEKIFDKLFKTQSSYQSFIFRMMTKVAFISSFINNTPVVALMTPYVYEWGKRNNISPSKLLIPLSFATIMGGMLTIIGTSTTLVLNGFLLSNELPEIDSLHLLYVGLAVVTTGILFITFFGDKLLPNNTDALEKFSNNKREYLVETELELNSILIGKTVAEAELRNLQGIYLVEIIRDNKCISPVTPQEVIQKNDLLIFAGDTNQIATLVNSNKGIKIPKHGAKDGFEKNIQVIEAVVGFESTLLNQTPKEIGFRNRYNAAVIAIHRNGKRLSGKIGNMKLLAGDLLLLYAGPDFSAKVDFYKDLHVITKIREINNLSVVKSLSLLLGALISIGLVIINFISLFEGLFIIFALMAAMNLINIKDVKTSIDLDMLAILVFSLAIGKVIVDTKTGELGASLLIDLLMPWGNVAILAGVMLITTILTSMISNVGAVSITFPLAYGISSQLGVDGAPLYLIIAFSASAAFLTPVGYQTNLIVFGPGGYTFKDFFKIGLPMTIVYLCTVMAMILMIYKTEIFGI</sequence>
<dbReference type="InterPro" id="IPR036721">
    <property type="entry name" value="RCK_C_sf"/>
</dbReference>
<dbReference type="InterPro" id="IPR031312">
    <property type="entry name" value="Na/sul_symport_CS"/>
</dbReference>
<evidence type="ECO:0000256" key="1">
    <source>
        <dbReference type="ARBA" id="ARBA00004141"/>
    </source>
</evidence>
<evidence type="ECO:0000259" key="8">
    <source>
        <dbReference type="PROSITE" id="PS51202"/>
    </source>
</evidence>
<reference evidence="9" key="1">
    <citation type="submission" date="2023-07" db="EMBL/GenBank/DDBJ databases">
        <title>Genomic Encyclopedia of Type Strains, Phase IV (KMG-IV): sequencing the most valuable type-strain genomes for metagenomic binning, comparative biology and taxonomic classification.</title>
        <authorList>
            <person name="Goeker M."/>
        </authorList>
    </citation>
    <scope>NUCLEOTIDE SEQUENCE</scope>
    <source>
        <strain evidence="9">DSM 26174</strain>
    </source>
</reference>
<protein>
    <submittedName>
        <fullName evidence="9">Di/tricarboxylate transporter</fullName>
    </submittedName>
</protein>
<dbReference type="RefSeq" id="WP_309939540.1">
    <property type="nucleotide sequence ID" value="NZ_AP025305.1"/>
</dbReference>
<gene>
    <name evidence="9" type="ORF">HNQ88_002824</name>
</gene>
<name>A0AAE3XPW8_9BACT</name>
<feature type="domain" description="RCK C-terminal" evidence="8">
    <location>
        <begin position="208"/>
        <end position="293"/>
    </location>
</feature>
<feature type="transmembrane region" description="Helical" evidence="7">
    <location>
        <begin position="145"/>
        <end position="168"/>
    </location>
</feature>
<keyword evidence="3 7" id="KW-0812">Transmembrane</keyword>
<accession>A0AAE3XPW8</accession>
<feature type="transmembrane region" description="Helical" evidence="7">
    <location>
        <begin position="30"/>
        <end position="48"/>
    </location>
</feature>
<feature type="transmembrane region" description="Helical" evidence="7">
    <location>
        <begin position="531"/>
        <end position="550"/>
    </location>
</feature>
<keyword evidence="6 7" id="KW-0472">Membrane</keyword>
<dbReference type="EMBL" id="JAVDQD010000003">
    <property type="protein sequence ID" value="MDR6239776.1"/>
    <property type="molecule type" value="Genomic_DNA"/>
</dbReference>
<dbReference type="InterPro" id="IPR006037">
    <property type="entry name" value="RCK_C"/>
</dbReference>
<proteinExistence type="predicted"/>